<feature type="domain" description="AMP-dependent synthetase/ligase" evidence="2">
    <location>
        <begin position="94"/>
        <end position="297"/>
    </location>
</feature>
<dbReference type="InterPro" id="IPR045851">
    <property type="entry name" value="AMP-bd_C_sf"/>
</dbReference>
<organism evidence="3 4">
    <name type="scientific">Permianibacter aggregans</name>
    <dbReference type="NCBI Taxonomy" id="1510150"/>
    <lineage>
        <taxon>Bacteria</taxon>
        <taxon>Pseudomonadati</taxon>
        <taxon>Pseudomonadota</taxon>
        <taxon>Gammaproteobacteria</taxon>
        <taxon>Pseudomonadales</taxon>
        <taxon>Pseudomonadaceae</taxon>
        <taxon>Permianibacter</taxon>
    </lineage>
</organism>
<keyword evidence="1 3" id="KW-0436">Ligase</keyword>
<dbReference type="GO" id="GO:0044550">
    <property type="term" value="P:secondary metabolite biosynthetic process"/>
    <property type="evidence" value="ECO:0007669"/>
    <property type="project" value="TreeGrafter"/>
</dbReference>
<dbReference type="PANTHER" id="PTHR43352:SF1">
    <property type="entry name" value="ANTHRANILATE--COA LIGASE"/>
    <property type="match status" value="1"/>
</dbReference>
<keyword evidence="4" id="KW-1185">Reference proteome</keyword>
<protein>
    <submittedName>
        <fullName evidence="3">Acyl-coenzyme A synthetase/AMP-(Fatty) acid ligase</fullName>
    </submittedName>
</protein>
<reference evidence="3 4" key="1">
    <citation type="submission" date="2019-03" db="EMBL/GenBank/DDBJ databases">
        <title>Genomic Encyclopedia of Type Strains, Phase IV (KMG-IV): sequencing the most valuable type-strain genomes for metagenomic binning, comparative biology and taxonomic classification.</title>
        <authorList>
            <person name="Goeker M."/>
        </authorList>
    </citation>
    <scope>NUCLEOTIDE SEQUENCE [LARGE SCALE GENOMIC DNA]</scope>
    <source>
        <strain evidence="3 4">DSM 103792</strain>
    </source>
</reference>
<sequence>MISLTELLLAPMPATRTIAFSQNKSISAESWQQQVFAFADHYQQQSSQHYLLWCQSALQFSIQLFALWVAGKNVIMPANGQHETLQRLADNIDAVVSDDRELLRAANNLALTVQATGELPTAPIFTPRVLATNEPILTLYTSGSSGEPKAVSRTLQQMQAELDTLHAQLKPDTDVTVIGAVPHQHIYGLLFRLLWPLTEGWPFVDEVADYPEPMLALLQRHAPAMLVASPAQLQRFPEQYDWPAFTAAVECCFSSGAPLPLDAALQMHAATGQAPIEVLGSTETGGVAFRQRNGQDQVWRRFDSVACRLNDEGCLEVCSPAASVEGWFAMGDKAELLDDQHFRLLGRADRIVKVEGKRLSLTEMERCLLTCPEIGQCALTVCYHNRDIVAAVIVLSEQGEQRLQREGRKALAEYWRQHLLGQFERVLLPRWFRYLPALPVDARGKTTQQALQQLFSEATGTEPAISVQAEK</sequence>
<dbReference type="GO" id="GO:0016878">
    <property type="term" value="F:acid-thiol ligase activity"/>
    <property type="evidence" value="ECO:0007669"/>
    <property type="project" value="TreeGrafter"/>
</dbReference>
<dbReference type="RefSeq" id="WP_157591366.1">
    <property type="nucleotide sequence ID" value="NZ_CP037953.1"/>
</dbReference>
<dbReference type="Pfam" id="PF00501">
    <property type="entry name" value="AMP-binding"/>
    <property type="match status" value="1"/>
</dbReference>
<dbReference type="AlphaFoldDB" id="A0A4R6UGY7"/>
<evidence type="ECO:0000313" key="3">
    <source>
        <dbReference type="EMBL" id="TDQ44225.1"/>
    </source>
</evidence>
<comment type="caution">
    <text evidence="3">The sequence shown here is derived from an EMBL/GenBank/DDBJ whole genome shotgun (WGS) entry which is preliminary data.</text>
</comment>
<gene>
    <name evidence="3" type="ORF">EV696_12537</name>
</gene>
<dbReference type="Proteomes" id="UP000295375">
    <property type="component" value="Unassembled WGS sequence"/>
</dbReference>
<evidence type="ECO:0000259" key="2">
    <source>
        <dbReference type="Pfam" id="PF00501"/>
    </source>
</evidence>
<accession>A0A4R6UGY7</accession>
<proteinExistence type="predicted"/>
<dbReference type="InterPro" id="IPR000873">
    <property type="entry name" value="AMP-dep_synth/lig_dom"/>
</dbReference>
<dbReference type="PANTHER" id="PTHR43352">
    <property type="entry name" value="ACETYL-COA SYNTHETASE"/>
    <property type="match status" value="1"/>
</dbReference>
<dbReference type="InterPro" id="IPR042099">
    <property type="entry name" value="ANL_N_sf"/>
</dbReference>
<evidence type="ECO:0000256" key="1">
    <source>
        <dbReference type="ARBA" id="ARBA00022598"/>
    </source>
</evidence>
<dbReference type="Gene3D" id="3.30.300.30">
    <property type="match status" value="1"/>
</dbReference>
<evidence type="ECO:0000313" key="4">
    <source>
        <dbReference type="Proteomes" id="UP000295375"/>
    </source>
</evidence>
<name>A0A4R6UGY7_9GAMM</name>
<dbReference type="Gene3D" id="3.40.50.12780">
    <property type="entry name" value="N-terminal domain of ligase-like"/>
    <property type="match status" value="1"/>
</dbReference>
<dbReference type="SUPFAM" id="SSF56801">
    <property type="entry name" value="Acetyl-CoA synthetase-like"/>
    <property type="match status" value="1"/>
</dbReference>
<dbReference type="EMBL" id="SNYM01000025">
    <property type="protein sequence ID" value="TDQ44225.1"/>
    <property type="molecule type" value="Genomic_DNA"/>
</dbReference>